<accession>A0A8I2GX56</accession>
<evidence type="ECO:0000313" key="4">
    <source>
        <dbReference type="EMBL" id="WOX27157.1"/>
    </source>
</evidence>
<dbReference type="InterPro" id="IPR024588">
    <property type="entry name" value="YejM_N"/>
</dbReference>
<gene>
    <name evidence="3" type="ORF">F9Y85_02785</name>
    <name evidence="4" type="ORF">R5H13_10775</name>
</gene>
<keyword evidence="6" id="KW-1185">Reference proteome</keyword>
<evidence type="ECO:0000313" key="5">
    <source>
        <dbReference type="Proteomes" id="UP000646877"/>
    </source>
</evidence>
<dbReference type="EMBL" id="WEIA01000001">
    <property type="protein sequence ID" value="NLR20262.1"/>
    <property type="molecule type" value="Genomic_DNA"/>
</dbReference>
<dbReference type="EMBL" id="CP137578">
    <property type="protein sequence ID" value="WOX27157.1"/>
    <property type="molecule type" value="Genomic_DNA"/>
</dbReference>
<evidence type="ECO:0000259" key="2">
    <source>
        <dbReference type="Pfam" id="PF11893"/>
    </source>
</evidence>
<dbReference type="Pfam" id="PF11893">
    <property type="entry name" value="DUF3413"/>
    <property type="match status" value="1"/>
</dbReference>
<evidence type="ECO:0000313" key="6">
    <source>
        <dbReference type="Proteomes" id="UP001304419"/>
    </source>
</evidence>
<feature type="domain" description="Inner membrane protein YejM N-terminal" evidence="2">
    <location>
        <begin position="9"/>
        <end position="243"/>
    </location>
</feature>
<reference evidence="3" key="1">
    <citation type="submission" date="2019-10" db="EMBL/GenBank/DDBJ databases">
        <authorList>
            <person name="Paulsen S."/>
        </authorList>
    </citation>
    <scope>NUCLEOTIDE SEQUENCE</scope>
    <source>
        <strain evidence="3">LMG 19692</strain>
    </source>
</reference>
<feature type="transmembrane region" description="Helical" evidence="1">
    <location>
        <begin position="132"/>
        <end position="156"/>
    </location>
</feature>
<evidence type="ECO:0000313" key="3">
    <source>
        <dbReference type="EMBL" id="NLR20262.1"/>
    </source>
</evidence>
<name>A0A8I2GX56_9GAMM</name>
<dbReference type="Proteomes" id="UP000646877">
    <property type="component" value="Unassembled WGS sequence"/>
</dbReference>
<sequence>MNLTPHSPFSSKASQLLSWGHWFTFANIGLVLLISSVYLFADKAPSTFVGWFYMLITWISHTSFITFCAFVLTIFPLSLIFPYPRHIRGMAAIIASVGIVVLTVDAFVYLQLGYHINPASLSDIFVLLWETLVGSSLVNLIITIAMLGLVLTFELLAGNYAWRHLAELKSYKFPRYATGTIVTCFALSHSLHIWADANAFFDITKQDNVLPLSYPTTAKSLLARHDLLDIEQYEEAHSLSIGDTHSKYKVPVISAVCKEKKDTTEQPINVYAYTDEALFQKTATALQSNGKNNVFRMDSVLRAGNSSDALFSLIYGLPSYYKESVLLQQQVPVWSINNDLMSVNANGEFSFVPSHQASKLTIIEVSDEIDIDSSKSFVAIDISAQQATVLTSSAVTNIELFAQASGLVQPNDITYTLLSSYLGCDPLAQQSMLASNIKTRSHAEGVNFTQGVLVAFKKDKITLVNQDGSFKQMSAKEGFVLNGSLDIPFLIQSIKTLKKFTAPEAQ</sequence>
<feature type="transmembrane region" description="Helical" evidence="1">
    <location>
        <begin position="52"/>
        <end position="77"/>
    </location>
</feature>
<reference evidence="4 6" key="2">
    <citation type="submission" date="2023-10" db="EMBL/GenBank/DDBJ databases">
        <title>To unveil natural product biosynthetic capacity in Pseudoalteromonas.</title>
        <authorList>
            <person name="Wang J."/>
        </authorList>
    </citation>
    <scope>NUCLEOTIDE SEQUENCE [LARGE SCALE GENOMIC DNA]</scope>
    <source>
        <strain evidence="4 6">DSM 15914</strain>
    </source>
</reference>
<dbReference type="RefSeq" id="WP_130126162.1">
    <property type="nucleotide sequence ID" value="NZ_CBCSDF010000008.1"/>
</dbReference>
<feature type="transmembrane region" description="Helical" evidence="1">
    <location>
        <begin position="176"/>
        <end position="195"/>
    </location>
</feature>
<dbReference type="AlphaFoldDB" id="A0A8I2GX56"/>
<dbReference type="Proteomes" id="UP001304419">
    <property type="component" value="Chromosome 1"/>
</dbReference>
<keyword evidence="1" id="KW-0812">Transmembrane</keyword>
<evidence type="ECO:0000256" key="1">
    <source>
        <dbReference type="SAM" id="Phobius"/>
    </source>
</evidence>
<keyword evidence="1" id="KW-0472">Membrane</keyword>
<protein>
    <submittedName>
        <fullName evidence="3">DUF3413 domain-containing protein</fullName>
    </submittedName>
</protein>
<feature type="transmembrane region" description="Helical" evidence="1">
    <location>
        <begin position="89"/>
        <end position="112"/>
    </location>
</feature>
<organism evidence="3 5">
    <name type="scientific">Pseudoalteromonas maricaloris</name>
    <dbReference type="NCBI Taxonomy" id="184924"/>
    <lineage>
        <taxon>Bacteria</taxon>
        <taxon>Pseudomonadati</taxon>
        <taxon>Pseudomonadota</taxon>
        <taxon>Gammaproteobacteria</taxon>
        <taxon>Alteromonadales</taxon>
        <taxon>Pseudoalteromonadaceae</taxon>
        <taxon>Pseudoalteromonas</taxon>
    </lineage>
</organism>
<feature type="transmembrane region" description="Helical" evidence="1">
    <location>
        <begin position="21"/>
        <end position="40"/>
    </location>
</feature>
<proteinExistence type="predicted"/>
<keyword evidence="1" id="KW-1133">Transmembrane helix</keyword>